<dbReference type="RefSeq" id="WP_074718293.1">
    <property type="nucleotide sequence ID" value="NZ_FNPG01000022.1"/>
</dbReference>
<protein>
    <submittedName>
        <fullName evidence="1">Uncharacterized protein</fullName>
    </submittedName>
</protein>
<proteinExistence type="predicted"/>
<name>A0A1H3KW35_9FIRM</name>
<dbReference type="eggNOG" id="ENOG5032S4Q">
    <property type="taxonomic scope" value="Bacteria"/>
</dbReference>
<evidence type="ECO:0000313" key="2">
    <source>
        <dbReference type="Proteomes" id="UP000183918"/>
    </source>
</evidence>
<sequence>MRIWFKFIDNARIIDSETIEDFSDETRTHKIFNSIDEVCYKYDLSKPIWLNSNIEEFKRRSKTRFNKDNFVDEIEFDFMEMEILEEDY</sequence>
<accession>A0A1H3KW35</accession>
<dbReference type="STRING" id="1122142.SAMN02910414_01839"/>
<keyword evidence="2" id="KW-1185">Reference proteome</keyword>
<organism evidence="1 2">
    <name type="scientific">Lachnobacterium bovis DSM 14045</name>
    <dbReference type="NCBI Taxonomy" id="1122142"/>
    <lineage>
        <taxon>Bacteria</taxon>
        <taxon>Bacillati</taxon>
        <taxon>Bacillota</taxon>
        <taxon>Clostridia</taxon>
        <taxon>Lachnospirales</taxon>
        <taxon>Lachnospiraceae</taxon>
        <taxon>Lachnobacterium</taxon>
    </lineage>
</organism>
<reference evidence="1 2" key="1">
    <citation type="submission" date="2016-10" db="EMBL/GenBank/DDBJ databases">
        <authorList>
            <person name="de Groot N.N."/>
        </authorList>
    </citation>
    <scope>NUCLEOTIDE SEQUENCE [LARGE SCALE GENOMIC DNA]</scope>
    <source>
        <strain evidence="1 2">DSM 14045</strain>
    </source>
</reference>
<gene>
    <name evidence="1" type="ORF">SAMN02910414_01839</name>
</gene>
<dbReference type="EMBL" id="FNPG01000022">
    <property type="protein sequence ID" value="SDY56290.1"/>
    <property type="molecule type" value="Genomic_DNA"/>
</dbReference>
<dbReference type="Proteomes" id="UP000183918">
    <property type="component" value="Unassembled WGS sequence"/>
</dbReference>
<dbReference type="OrthoDB" id="2084516at2"/>
<evidence type="ECO:0000313" key="1">
    <source>
        <dbReference type="EMBL" id="SDY56290.1"/>
    </source>
</evidence>
<dbReference type="AlphaFoldDB" id="A0A1H3KW35"/>